<dbReference type="InterPro" id="IPR001763">
    <property type="entry name" value="Rhodanese-like_dom"/>
</dbReference>
<keyword evidence="1" id="KW-0812">Transmembrane</keyword>
<name>A0A0K8MIL2_9LACO</name>
<dbReference type="Proteomes" id="UP000253891">
    <property type="component" value="Unassembled WGS sequence"/>
</dbReference>
<reference evidence="3 4" key="1">
    <citation type="journal article" date="2015" name="BMC Genomics">
        <title>Comparative genomics of Fructobacillus spp. and Leuconostoc spp. reveals niche-specific evolution of Fructobacillus spp.</title>
        <authorList>
            <person name="Endo A."/>
            <person name="Tanizawa Y."/>
            <person name="Tanaka N."/>
            <person name="Maeno S."/>
            <person name="Kumar H."/>
            <person name="Shiwa Y."/>
            <person name="Okada S."/>
            <person name="Yoshikawa H."/>
            <person name="Dicks L."/>
            <person name="Nakagawa J."/>
            <person name="Arita M."/>
        </authorList>
    </citation>
    <scope>NUCLEOTIDE SEQUENCE [LARGE SCALE GENOMIC DNA]</scope>
    <source>
        <strain evidence="3 4">JCM 12225</strain>
    </source>
</reference>
<keyword evidence="3" id="KW-0808">Transferase</keyword>
<evidence type="ECO:0000313" key="4">
    <source>
        <dbReference type="Proteomes" id="UP000253891"/>
    </source>
</evidence>
<proteinExistence type="predicted"/>
<gene>
    <name evidence="3" type="ORF">FFIC_280020</name>
</gene>
<evidence type="ECO:0000259" key="2">
    <source>
        <dbReference type="PROSITE" id="PS50206"/>
    </source>
</evidence>
<dbReference type="PROSITE" id="PS50206">
    <property type="entry name" value="RHODANESE_3"/>
    <property type="match status" value="1"/>
</dbReference>
<dbReference type="AlphaFoldDB" id="A0A0K8MIL2"/>
<protein>
    <submittedName>
        <fullName evidence="3">Rhodanese-related sulfurtransferase</fullName>
    </submittedName>
</protein>
<dbReference type="SMART" id="SM00450">
    <property type="entry name" value="RHOD"/>
    <property type="match status" value="1"/>
</dbReference>
<dbReference type="CDD" id="cd00158">
    <property type="entry name" value="RHOD"/>
    <property type="match status" value="1"/>
</dbReference>
<keyword evidence="1" id="KW-0472">Membrane</keyword>
<dbReference type="RefSeq" id="WP_061993355.1">
    <property type="nucleotide sequence ID" value="NZ_DF968005.1"/>
</dbReference>
<dbReference type="OrthoDB" id="9808735at2"/>
<dbReference type="InterPro" id="IPR036873">
    <property type="entry name" value="Rhodanese-like_dom_sf"/>
</dbReference>
<dbReference type="PANTHER" id="PTHR43031">
    <property type="entry name" value="FAD-DEPENDENT OXIDOREDUCTASE"/>
    <property type="match status" value="1"/>
</dbReference>
<evidence type="ECO:0000256" key="1">
    <source>
        <dbReference type="SAM" id="Phobius"/>
    </source>
</evidence>
<keyword evidence="1" id="KW-1133">Transmembrane helix</keyword>
<accession>A0A0K8MIL2</accession>
<dbReference type="STRING" id="157463.GCA_001047075_00916"/>
<sequence length="133" mass="15170">MNILMIVTWVLVLWFAFYVINTFVTRFLAKQRGTVLKANDFIQKQEDSHGQLIDVREKAPYKRSHLKGARNMPTMSFSQGKSGLRHDTAVYLYGDSLQGASSVAKHLRKEGLAKSQIFLMAGGYQRFVDAKKR</sequence>
<feature type="transmembrane region" description="Helical" evidence="1">
    <location>
        <begin position="6"/>
        <end position="29"/>
    </location>
</feature>
<dbReference type="PANTHER" id="PTHR43031:SF7">
    <property type="entry name" value="NITRIC OXIDE REDUCTASE FLRD-NAD(+) REDUCTASE"/>
    <property type="match status" value="1"/>
</dbReference>
<evidence type="ECO:0000313" key="3">
    <source>
        <dbReference type="EMBL" id="GAO99998.1"/>
    </source>
</evidence>
<dbReference type="Gene3D" id="3.40.250.10">
    <property type="entry name" value="Rhodanese-like domain"/>
    <property type="match status" value="1"/>
</dbReference>
<dbReference type="EMBL" id="DF968005">
    <property type="protein sequence ID" value="GAO99998.1"/>
    <property type="molecule type" value="Genomic_DNA"/>
</dbReference>
<dbReference type="GO" id="GO:0016740">
    <property type="term" value="F:transferase activity"/>
    <property type="evidence" value="ECO:0007669"/>
    <property type="project" value="UniProtKB-KW"/>
</dbReference>
<dbReference type="InterPro" id="IPR050229">
    <property type="entry name" value="GlpE_sulfurtransferase"/>
</dbReference>
<dbReference type="Pfam" id="PF00581">
    <property type="entry name" value="Rhodanese"/>
    <property type="match status" value="1"/>
</dbReference>
<keyword evidence="4" id="KW-1185">Reference proteome</keyword>
<organism evidence="3 4">
    <name type="scientific">Fructobacillus ficulneus</name>
    <dbReference type="NCBI Taxonomy" id="157463"/>
    <lineage>
        <taxon>Bacteria</taxon>
        <taxon>Bacillati</taxon>
        <taxon>Bacillota</taxon>
        <taxon>Bacilli</taxon>
        <taxon>Lactobacillales</taxon>
        <taxon>Lactobacillaceae</taxon>
        <taxon>Fructobacillus</taxon>
    </lineage>
</organism>
<feature type="domain" description="Rhodanese" evidence="2">
    <location>
        <begin position="46"/>
        <end position="132"/>
    </location>
</feature>
<dbReference type="SUPFAM" id="SSF52821">
    <property type="entry name" value="Rhodanese/Cell cycle control phosphatase"/>
    <property type="match status" value="1"/>
</dbReference>